<organism evidence="2 3">
    <name type="scientific">Carya illinoinensis</name>
    <name type="common">Pecan</name>
    <dbReference type="NCBI Taxonomy" id="32201"/>
    <lineage>
        <taxon>Eukaryota</taxon>
        <taxon>Viridiplantae</taxon>
        <taxon>Streptophyta</taxon>
        <taxon>Embryophyta</taxon>
        <taxon>Tracheophyta</taxon>
        <taxon>Spermatophyta</taxon>
        <taxon>Magnoliopsida</taxon>
        <taxon>eudicotyledons</taxon>
        <taxon>Gunneridae</taxon>
        <taxon>Pentapetalae</taxon>
        <taxon>rosids</taxon>
        <taxon>fabids</taxon>
        <taxon>Fagales</taxon>
        <taxon>Juglandaceae</taxon>
        <taxon>Carya</taxon>
    </lineage>
</organism>
<sequence length="104" mass="12177">MFPLFPSSKFKNLFHPANQTHIHLNHFQSAFQFPDRADRYVPFSHPYSHIPSNPTTPANQRPQSPSSSEHLARERGMARRRRSMPFYLILPGRVDQMMFINQAL</sequence>
<dbReference type="EMBL" id="CM031828">
    <property type="protein sequence ID" value="KAG6717486.1"/>
    <property type="molecule type" value="Genomic_DNA"/>
</dbReference>
<evidence type="ECO:0000256" key="1">
    <source>
        <dbReference type="SAM" id="MobiDB-lite"/>
    </source>
</evidence>
<protein>
    <submittedName>
        <fullName evidence="2">Uncharacterized protein</fullName>
    </submittedName>
</protein>
<dbReference type="Proteomes" id="UP000811246">
    <property type="component" value="Chromosome 4"/>
</dbReference>
<feature type="compositionally biased region" description="Polar residues" evidence="1">
    <location>
        <begin position="50"/>
        <end position="69"/>
    </location>
</feature>
<evidence type="ECO:0000313" key="2">
    <source>
        <dbReference type="EMBL" id="KAG6717486.1"/>
    </source>
</evidence>
<comment type="caution">
    <text evidence="2">The sequence shown here is derived from an EMBL/GenBank/DDBJ whole genome shotgun (WGS) entry which is preliminary data.</text>
</comment>
<name>A0A922JR34_CARIL</name>
<evidence type="ECO:0000313" key="3">
    <source>
        <dbReference type="Proteomes" id="UP000811246"/>
    </source>
</evidence>
<proteinExistence type="predicted"/>
<feature type="region of interest" description="Disordered" evidence="1">
    <location>
        <begin position="44"/>
        <end position="78"/>
    </location>
</feature>
<gene>
    <name evidence="2" type="ORF">I3842_04G102600</name>
</gene>
<dbReference type="AlphaFoldDB" id="A0A922JR34"/>
<reference evidence="2" key="1">
    <citation type="submission" date="2021-01" db="EMBL/GenBank/DDBJ databases">
        <authorList>
            <person name="Lovell J.T."/>
            <person name="Bentley N."/>
            <person name="Bhattarai G."/>
            <person name="Jenkins J.W."/>
            <person name="Sreedasyam A."/>
            <person name="Alarcon Y."/>
            <person name="Bock C."/>
            <person name="Boston L."/>
            <person name="Carlson J."/>
            <person name="Cervantes K."/>
            <person name="Clermont K."/>
            <person name="Krom N."/>
            <person name="Kubenka K."/>
            <person name="Mamidi S."/>
            <person name="Mattison C."/>
            <person name="Monteros M."/>
            <person name="Pisani C."/>
            <person name="Plott C."/>
            <person name="Rajasekar S."/>
            <person name="Rhein H.S."/>
            <person name="Rohla C."/>
            <person name="Song M."/>
            <person name="Hilaire R.S."/>
            <person name="Shu S."/>
            <person name="Wells L."/>
            <person name="Wang X."/>
            <person name="Webber J."/>
            <person name="Heerema R.J."/>
            <person name="Klein P."/>
            <person name="Conner P."/>
            <person name="Grauke L."/>
            <person name="Grimwood J."/>
            <person name="Schmutz J."/>
            <person name="Randall J.J."/>
        </authorList>
    </citation>
    <scope>NUCLEOTIDE SEQUENCE</scope>
    <source>
        <tissue evidence="2">Leaf</tissue>
    </source>
</reference>
<accession>A0A922JR34</accession>